<organism evidence="1 2">
    <name type="scientific">Microseira wollei NIES-4236</name>
    <dbReference type="NCBI Taxonomy" id="2530354"/>
    <lineage>
        <taxon>Bacteria</taxon>
        <taxon>Bacillati</taxon>
        <taxon>Cyanobacteriota</taxon>
        <taxon>Cyanophyceae</taxon>
        <taxon>Oscillatoriophycideae</taxon>
        <taxon>Aerosakkonematales</taxon>
        <taxon>Aerosakkonemataceae</taxon>
        <taxon>Microseira</taxon>
    </lineage>
</organism>
<reference evidence="1" key="1">
    <citation type="submission" date="2019-10" db="EMBL/GenBank/DDBJ databases">
        <title>Draft genome sequece of Microseira wollei NIES-4236.</title>
        <authorList>
            <person name="Yamaguchi H."/>
            <person name="Suzuki S."/>
            <person name="Kawachi M."/>
        </authorList>
    </citation>
    <scope>NUCLEOTIDE SEQUENCE</scope>
    <source>
        <strain evidence="1">NIES-4236</strain>
    </source>
</reference>
<keyword evidence="2" id="KW-1185">Reference proteome</keyword>
<dbReference type="AlphaFoldDB" id="A0AAV3XF63"/>
<dbReference type="Pfam" id="PF08846">
    <property type="entry name" value="DUF1816"/>
    <property type="match status" value="1"/>
</dbReference>
<gene>
    <name evidence="1" type="ORF">MiSe_58260</name>
</gene>
<accession>A0AAV3XF63</accession>
<proteinExistence type="predicted"/>
<dbReference type="EMBL" id="BLAY01000106">
    <property type="protein sequence ID" value="GET41014.1"/>
    <property type="molecule type" value="Genomic_DNA"/>
</dbReference>
<sequence>MLWWLEVKTKQPYCIYYFGPFDSASEAEQAQEGYLEDLKQEGAQEIEIQIKFYSPNELTIFQD</sequence>
<evidence type="ECO:0000313" key="1">
    <source>
        <dbReference type="EMBL" id="GET41014.1"/>
    </source>
</evidence>
<comment type="caution">
    <text evidence="1">The sequence shown here is derived from an EMBL/GenBank/DDBJ whole genome shotgun (WGS) entry which is preliminary data.</text>
</comment>
<name>A0AAV3XF63_9CYAN</name>
<protein>
    <recommendedName>
        <fullName evidence="3">DUF1816 domain-containing protein</fullName>
    </recommendedName>
</protein>
<evidence type="ECO:0008006" key="3">
    <source>
        <dbReference type="Google" id="ProtNLM"/>
    </source>
</evidence>
<dbReference type="InterPro" id="IPR014945">
    <property type="entry name" value="DUF1816"/>
</dbReference>
<evidence type="ECO:0000313" key="2">
    <source>
        <dbReference type="Proteomes" id="UP001050975"/>
    </source>
</evidence>
<dbReference type="Proteomes" id="UP001050975">
    <property type="component" value="Unassembled WGS sequence"/>
</dbReference>